<dbReference type="EMBL" id="BTSX01000002">
    <property type="protein sequence ID" value="GMS85604.1"/>
    <property type="molecule type" value="Genomic_DNA"/>
</dbReference>
<name>A0AAV5SW60_9BILA</name>
<evidence type="ECO:0000313" key="2">
    <source>
        <dbReference type="Proteomes" id="UP001432027"/>
    </source>
</evidence>
<reference evidence="1" key="1">
    <citation type="submission" date="2023-10" db="EMBL/GenBank/DDBJ databases">
        <title>Genome assembly of Pristionchus species.</title>
        <authorList>
            <person name="Yoshida K."/>
            <person name="Sommer R.J."/>
        </authorList>
    </citation>
    <scope>NUCLEOTIDE SEQUENCE</scope>
    <source>
        <strain evidence="1">RS0144</strain>
    </source>
</reference>
<evidence type="ECO:0000313" key="1">
    <source>
        <dbReference type="EMBL" id="GMS85604.1"/>
    </source>
</evidence>
<sequence>MDMVAGSHRIPRLAPYSLRPPIDLQVPYSQSTTVVERTSVRSPLGDESALVQVNERRWEEGVRREENTRERAEWSFPLSTLSRLK</sequence>
<comment type="caution">
    <text evidence="1">The sequence shown here is derived from an EMBL/GenBank/DDBJ whole genome shotgun (WGS) entry which is preliminary data.</text>
</comment>
<protein>
    <submittedName>
        <fullName evidence="1">Uncharacterized protein</fullName>
    </submittedName>
</protein>
<organism evidence="1 2">
    <name type="scientific">Pristionchus entomophagus</name>
    <dbReference type="NCBI Taxonomy" id="358040"/>
    <lineage>
        <taxon>Eukaryota</taxon>
        <taxon>Metazoa</taxon>
        <taxon>Ecdysozoa</taxon>
        <taxon>Nematoda</taxon>
        <taxon>Chromadorea</taxon>
        <taxon>Rhabditida</taxon>
        <taxon>Rhabditina</taxon>
        <taxon>Diplogasteromorpha</taxon>
        <taxon>Diplogasteroidea</taxon>
        <taxon>Neodiplogasteridae</taxon>
        <taxon>Pristionchus</taxon>
    </lineage>
</organism>
<dbReference type="AlphaFoldDB" id="A0AAV5SW60"/>
<keyword evidence="2" id="KW-1185">Reference proteome</keyword>
<accession>A0AAV5SW60</accession>
<proteinExistence type="predicted"/>
<gene>
    <name evidence="1" type="ORF">PENTCL1PPCAC_7779</name>
</gene>
<dbReference type="Proteomes" id="UP001432027">
    <property type="component" value="Unassembled WGS sequence"/>
</dbReference>